<gene>
    <name evidence="10" type="ORF">SAMN05216410_0031</name>
</gene>
<evidence type="ECO:0000256" key="1">
    <source>
        <dbReference type="ARBA" id="ARBA00004651"/>
    </source>
</evidence>
<evidence type="ECO:0000256" key="5">
    <source>
        <dbReference type="ARBA" id="ARBA00022692"/>
    </source>
</evidence>
<feature type="transmembrane region" description="Helical" evidence="8">
    <location>
        <begin position="238"/>
        <end position="259"/>
    </location>
</feature>
<dbReference type="PANTHER" id="PTHR22911">
    <property type="entry name" value="ACYL-MALONYL CONDENSING ENZYME-RELATED"/>
    <property type="match status" value="1"/>
</dbReference>
<sequence length="304" mass="32587">MRWGLTLGIACYTMWGALPLYFPLLEPAGALEIIAHRIVWSLLFCLVLLLVTRQFGAYATVLRSGRLMAALSVAAVLVAANWVIYVYAVTSEHVIDASLGYFINPFVTVLLAVLVLKERLRPAQWVALGFGLAAVAVITIGMAAVPWLSLGLALTFGFYGLIKNRVGRDVAAVPGLAVETTVLAPVAAGYLVWLAAQGTSTFLQDGAGHALLLASSGIVTALPLLCFGAAARILPLRVVGMLQYIAPVLQFLVGVLVFHEHMPPLRWVGFALVWVALIILTLDALAALRATRLPRPTHHPAPTR</sequence>
<dbReference type="Gene3D" id="1.10.3730.20">
    <property type="match status" value="1"/>
</dbReference>
<evidence type="ECO:0000313" key="10">
    <source>
        <dbReference type="EMBL" id="SDD70508.1"/>
    </source>
</evidence>
<dbReference type="GO" id="GO:0005886">
    <property type="term" value="C:plasma membrane"/>
    <property type="evidence" value="ECO:0007669"/>
    <property type="project" value="UniProtKB-SubCell"/>
</dbReference>
<feature type="transmembrane region" description="Helical" evidence="8">
    <location>
        <begin position="99"/>
        <end position="116"/>
    </location>
</feature>
<keyword evidence="11" id="KW-1185">Reference proteome</keyword>
<comment type="similarity">
    <text evidence="2">Belongs to the EamA transporter family.</text>
</comment>
<evidence type="ECO:0000256" key="7">
    <source>
        <dbReference type="ARBA" id="ARBA00023136"/>
    </source>
</evidence>
<feature type="transmembrane region" description="Helical" evidence="8">
    <location>
        <begin position="5"/>
        <end position="22"/>
    </location>
</feature>
<evidence type="ECO:0000256" key="6">
    <source>
        <dbReference type="ARBA" id="ARBA00022989"/>
    </source>
</evidence>
<dbReference type="SUPFAM" id="SSF103481">
    <property type="entry name" value="Multidrug resistance efflux transporter EmrE"/>
    <property type="match status" value="2"/>
</dbReference>
<keyword evidence="7 8" id="KW-0472">Membrane</keyword>
<dbReference type="AlphaFoldDB" id="A0A1G6WX85"/>
<feature type="transmembrane region" description="Helical" evidence="8">
    <location>
        <begin position="265"/>
        <end position="288"/>
    </location>
</feature>
<dbReference type="InterPro" id="IPR000620">
    <property type="entry name" value="EamA_dom"/>
</dbReference>
<keyword evidence="5 8" id="KW-0812">Transmembrane</keyword>
<keyword evidence="3" id="KW-0813">Transport</keyword>
<accession>A0A1G6WX85</accession>
<name>A0A1G6WX85_9MICO</name>
<dbReference type="InterPro" id="IPR037185">
    <property type="entry name" value="EmrE-like"/>
</dbReference>
<keyword evidence="4" id="KW-1003">Cell membrane</keyword>
<dbReference type="Pfam" id="PF00892">
    <property type="entry name" value="EamA"/>
    <property type="match status" value="1"/>
</dbReference>
<comment type="subcellular location">
    <subcellularLocation>
        <location evidence="1">Cell membrane</location>
        <topology evidence="1">Multi-pass membrane protein</topology>
    </subcellularLocation>
</comment>
<organism evidence="10 11">
    <name type="scientific">Sanguibacter gelidistatuariae</name>
    <dbReference type="NCBI Taxonomy" id="1814289"/>
    <lineage>
        <taxon>Bacteria</taxon>
        <taxon>Bacillati</taxon>
        <taxon>Actinomycetota</taxon>
        <taxon>Actinomycetes</taxon>
        <taxon>Micrococcales</taxon>
        <taxon>Sanguibacteraceae</taxon>
        <taxon>Sanguibacter</taxon>
    </lineage>
</organism>
<proteinExistence type="inferred from homology"/>
<feature type="transmembrane region" description="Helical" evidence="8">
    <location>
        <begin position="176"/>
        <end position="196"/>
    </location>
</feature>
<keyword evidence="6 8" id="KW-1133">Transmembrane helix</keyword>
<dbReference type="RefSeq" id="WP_093186304.1">
    <property type="nucleotide sequence ID" value="NZ_FMYH01000010.1"/>
</dbReference>
<dbReference type="NCBIfam" id="TIGR00688">
    <property type="entry name" value="rarD"/>
    <property type="match status" value="1"/>
</dbReference>
<feature type="transmembrane region" description="Helical" evidence="8">
    <location>
        <begin position="34"/>
        <end position="55"/>
    </location>
</feature>
<dbReference type="PANTHER" id="PTHR22911:SF137">
    <property type="entry name" value="SOLUTE CARRIER FAMILY 35 MEMBER G2-RELATED"/>
    <property type="match status" value="1"/>
</dbReference>
<evidence type="ECO:0000256" key="2">
    <source>
        <dbReference type="ARBA" id="ARBA00007362"/>
    </source>
</evidence>
<dbReference type="InterPro" id="IPR004626">
    <property type="entry name" value="RarD"/>
</dbReference>
<evidence type="ECO:0000313" key="11">
    <source>
        <dbReference type="Proteomes" id="UP000199039"/>
    </source>
</evidence>
<evidence type="ECO:0000259" key="9">
    <source>
        <dbReference type="Pfam" id="PF00892"/>
    </source>
</evidence>
<feature type="transmembrane region" description="Helical" evidence="8">
    <location>
        <begin position="208"/>
        <end position="231"/>
    </location>
</feature>
<feature type="domain" description="EamA" evidence="9">
    <location>
        <begin position="3"/>
        <end position="139"/>
    </location>
</feature>
<dbReference type="STRING" id="1814289.SAMN05216410_0031"/>
<evidence type="ECO:0000256" key="3">
    <source>
        <dbReference type="ARBA" id="ARBA00022448"/>
    </source>
</evidence>
<feature type="transmembrane region" description="Helical" evidence="8">
    <location>
        <begin position="123"/>
        <end position="141"/>
    </location>
</feature>
<feature type="transmembrane region" description="Helical" evidence="8">
    <location>
        <begin position="67"/>
        <end position="87"/>
    </location>
</feature>
<reference evidence="10 11" key="1">
    <citation type="submission" date="2016-09" db="EMBL/GenBank/DDBJ databases">
        <authorList>
            <person name="Capua I."/>
            <person name="De Benedictis P."/>
            <person name="Joannis T."/>
            <person name="Lombin L.H."/>
            <person name="Cattoli G."/>
        </authorList>
    </citation>
    <scope>NUCLEOTIDE SEQUENCE [LARGE SCALE GENOMIC DNA]</scope>
    <source>
        <strain evidence="10 11">ISLP-3</strain>
    </source>
</reference>
<protein>
    <submittedName>
        <fullName evidence="10">Chloramphenicol-sensitive protein RarD</fullName>
    </submittedName>
</protein>
<dbReference type="EMBL" id="FMYH01000010">
    <property type="protein sequence ID" value="SDD70508.1"/>
    <property type="molecule type" value="Genomic_DNA"/>
</dbReference>
<evidence type="ECO:0000256" key="4">
    <source>
        <dbReference type="ARBA" id="ARBA00022475"/>
    </source>
</evidence>
<evidence type="ECO:0000256" key="8">
    <source>
        <dbReference type="SAM" id="Phobius"/>
    </source>
</evidence>
<feature type="transmembrane region" description="Helical" evidence="8">
    <location>
        <begin position="147"/>
        <end position="164"/>
    </location>
</feature>
<dbReference type="OrthoDB" id="369870at2"/>
<dbReference type="Proteomes" id="UP000199039">
    <property type="component" value="Unassembled WGS sequence"/>
</dbReference>